<evidence type="ECO:0000313" key="1">
    <source>
        <dbReference type="EMBL" id="RNA33706.1"/>
    </source>
</evidence>
<organism evidence="1 2">
    <name type="scientific">Brachionus plicatilis</name>
    <name type="common">Marine rotifer</name>
    <name type="synonym">Brachionus muelleri</name>
    <dbReference type="NCBI Taxonomy" id="10195"/>
    <lineage>
        <taxon>Eukaryota</taxon>
        <taxon>Metazoa</taxon>
        <taxon>Spiralia</taxon>
        <taxon>Gnathifera</taxon>
        <taxon>Rotifera</taxon>
        <taxon>Eurotatoria</taxon>
        <taxon>Monogononta</taxon>
        <taxon>Pseudotrocha</taxon>
        <taxon>Ploima</taxon>
        <taxon>Brachionidae</taxon>
        <taxon>Brachionus</taxon>
    </lineage>
</organism>
<comment type="caution">
    <text evidence="1">The sequence shown here is derived from an EMBL/GenBank/DDBJ whole genome shotgun (WGS) entry which is preliminary data.</text>
</comment>
<keyword evidence="2" id="KW-1185">Reference proteome</keyword>
<name>A0A3M7SD38_BRAPC</name>
<evidence type="ECO:0000313" key="2">
    <source>
        <dbReference type="Proteomes" id="UP000276133"/>
    </source>
</evidence>
<gene>
    <name evidence="1" type="ORF">BpHYR1_024303</name>
</gene>
<dbReference type="Proteomes" id="UP000276133">
    <property type="component" value="Unassembled WGS sequence"/>
</dbReference>
<accession>A0A3M7SD38</accession>
<dbReference type="AlphaFoldDB" id="A0A3M7SD38"/>
<protein>
    <submittedName>
        <fullName evidence="1">Uncharacterized protein</fullName>
    </submittedName>
</protein>
<reference evidence="1 2" key="1">
    <citation type="journal article" date="2018" name="Sci. Rep.">
        <title>Genomic signatures of local adaptation to the degree of environmental predictability in rotifers.</title>
        <authorList>
            <person name="Franch-Gras L."/>
            <person name="Hahn C."/>
            <person name="Garcia-Roger E.M."/>
            <person name="Carmona M.J."/>
            <person name="Serra M."/>
            <person name="Gomez A."/>
        </authorList>
    </citation>
    <scope>NUCLEOTIDE SEQUENCE [LARGE SCALE GENOMIC DNA]</scope>
    <source>
        <strain evidence="1">HYR1</strain>
    </source>
</reference>
<sequence length="68" mass="8035">MACLYILNRETVLLSIQLVYIEQIEWGTYLRRANMAHVRFDPGRFKTLKQIPLRTAGAVLRTWKLNRS</sequence>
<proteinExistence type="predicted"/>
<dbReference type="EMBL" id="REGN01001597">
    <property type="protein sequence ID" value="RNA33706.1"/>
    <property type="molecule type" value="Genomic_DNA"/>
</dbReference>